<dbReference type="Gene3D" id="1.10.1740.10">
    <property type="match status" value="1"/>
</dbReference>
<dbReference type="InterPro" id="IPR000838">
    <property type="entry name" value="RNA_pol_sigma70_ECF_CS"/>
</dbReference>
<dbReference type="Pfam" id="PF04542">
    <property type="entry name" value="Sigma70_r2"/>
    <property type="match status" value="1"/>
</dbReference>
<keyword evidence="1" id="KW-0805">Transcription regulation</keyword>
<evidence type="ECO:0000256" key="1">
    <source>
        <dbReference type="RuleBase" id="RU000716"/>
    </source>
</evidence>
<dbReference type="PROSITE" id="PS01063">
    <property type="entry name" value="SIGMA70_ECF"/>
    <property type="match status" value="1"/>
</dbReference>
<dbReference type="InterPro" id="IPR014044">
    <property type="entry name" value="CAP_dom"/>
</dbReference>
<sequence>MRSDTSLARAAAAGDREAFDRLYRLYRPGLLGFVFRQVGDRHTAEDVVQETFLVAWRDLAKLRDPDVIRTWLFSIAYRRAMSVAARVAPAPLPDPALLVDDAPGRHPEQAAEQREAYELVWAAAHGLEPRQRAVLELNVRWDLSTREIGEVLGVGTAHAAVLVHRSRAALGSAVRTVLIARRHGRCAGLDAIVHGRRRLTSRERSQVDRHVRGCDQCSRLSARNGAYAVFAALLALTDGPVPGGSAQQSPAAAIAAAGGRGLRLPGKLALGSAATVLAATGVYALVPVIDHSPGADRPGAAAVAAAAGAASGSASPSGAVPASASPSTAPVSPSAAPSPSPTASVRPSPTKAAPATLEAQMLALVNQARKSAGCGALRAEPKLDKASRLHSADMVKRDYFSHTTPDGVTPWDRAKAAGYTQPSAENIAAGNATAKASMNQWMNSPGHKANILNCSYKAMGVGRATGGGYRYYWTQMFGFR</sequence>
<dbReference type="InterPro" id="IPR014284">
    <property type="entry name" value="RNA_pol_sigma-70_dom"/>
</dbReference>
<keyword evidence="1" id="KW-0238">DNA-binding</keyword>
<dbReference type="RefSeq" id="WP_166385692.1">
    <property type="nucleotide sequence ID" value="NZ_BAAATT010000003.1"/>
</dbReference>
<dbReference type="SUPFAM" id="SSF55797">
    <property type="entry name" value="PR-1-like"/>
    <property type="match status" value="1"/>
</dbReference>
<dbReference type="AlphaFoldDB" id="A0A8J3PG79"/>
<evidence type="ECO:0000256" key="2">
    <source>
        <dbReference type="SAM" id="MobiDB-lite"/>
    </source>
</evidence>
<dbReference type="InterPro" id="IPR013324">
    <property type="entry name" value="RNA_pol_sigma_r3/r4-like"/>
</dbReference>
<dbReference type="SUPFAM" id="SSF88946">
    <property type="entry name" value="Sigma2 domain of RNA polymerase sigma factors"/>
    <property type="match status" value="1"/>
</dbReference>
<dbReference type="CDD" id="cd05379">
    <property type="entry name" value="CAP_bacterial"/>
    <property type="match status" value="1"/>
</dbReference>
<dbReference type="GO" id="GO:0016987">
    <property type="term" value="F:sigma factor activity"/>
    <property type="evidence" value="ECO:0007669"/>
    <property type="project" value="UniProtKB-KW"/>
</dbReference>
<dbReference type="Gene3D" id="1.10.10.10">
    <property type="entry name" value="Winged helix-like DNA-binding domain superfamily/Winged helix DNA-binding domain"/>
    <property type="match status" value="1"/>
</dbReference>
<dbReference type="PANTHER" id="PTHR31157:SF1">
    <property type="entry name" value="SCP DOMAIN-CONTAINING PROTEIN"/>
    <property type="match status" value="1"/>
</dbReference>
<dbReference type="EMBL" id="BONJ01000026">
    <property type="protein sequence ID" value="GIG16486.1"/>
    <property type="molecule type" value="Genomic_DNA"/>
</dbReference>
<keyword evidence="6" id="KW-1185">Reference proteome</keyword>
<dbReference type="Pfam" id="PF00188">
    <property type="entry name" value="CAP"/>
    <property type="match status" value="1"/>
</dbReference>
<dbReference type="NCBIfam" id="TIGR02937">
    <property type="entry name" value="sigma70-ECF"/>
    <property type="match status" value="1"/>
</dbReference>
<accession>A0A8J3PG79</accession>
<evidence type="ECO:0000259" key="3">
    <source>
        <dbReference type="Pfam" id="PF00188"/>
    </source>
</evidence>
<comment type="similarity">
    <text evidence="1">Belongs to the sigma-70 factor family. ECF subfamily.</text>
</comment>
<keyword evidence="1" id="KW-0731">Sigma factor</keyword>
<feature type="domain" description="SCP" evidence="3">
    <location>
        <begin position="362"/>
        <end position="477"/>
    </location>
</feature>
<evidence type="ECO:0000313" key="5">
    <source>
        <dbReference type="EMBL" id="GIG16486.1"/>
    </source>
</evidence>
<organism evidence="5 6">
    <name type="scientific">Catellatospora methionotrophica</name>
    <dbReference type="NCBI Taxonomy" id="121620"/>
    <lineage>
        <taxon>Bacteria</taxon>
        <taxon>Bacillati</taxon>
        <taxon>Actinomycetota</taxon>
        <taxon>Actinomycetes</taxon>
        <taxon>Micromonosporales</taxon>
        <taxon>Micromonosporaceae</taxon>
        <taxon>Catellatospora</taxon>
    </lineage>
</organism>
<dbReference type="InterPro" id="IPR007627">
    <property type="entry name" value="RNA_pol_sigma70_r2"/>
</dbReference>
<feature type="compositionally biased region" description="Low complexity" evidence="2">
    <location>
        <begin position="314"/>
        <end position="349"/>
    </location>
</feature>
<comment type="caution">
    <text evidence="5">The sequence shown here is derived from an EMBL/GenBank/DDBJ whole genome shotgun (WGS) entry which is preliminary data.</text>
</comment>
<protein>
    <recommendedName>
        <fullName evidence="1">RNA polymerase sigma factor</fullName>
    </recommendedName>
</protein>
<dbReference type="InterPro" id="IPR036388">
    <property type="entry name" value="WH-like_DNA-bd_sf"/>
</dbReference>
<reference evidence="5" key="1">
    <citation type="submission" date="2021-01" db="EMBL/GenBank/DDBJ databases">
        <title>Whole genome shotgun sequence of Catellatospora methionotrophica NBRC 14553.</title>
        <authorList>
            <person name="Komaki H."/>
            <person name="Tamura T."/>
        </authorList>
    </citation>
    <scope>NUCLEOTIDE SEQUENCE</scope>
    <source>
        <strain evidence="5">NBRC 14553</strain>
    </source>
</reference>
<name>A0A8J3PG79_9ACTN</name>
<feature type="domain" description="RNA polymerase sigma-70 region 2" evidence="4">
    <location>
        <begin position="22"/>
        <end position="80"/>
    </location>
</feature>
<evidence type="ECO:0000313" key="6">
    <source>
        <dbReference type="Proteomes" id="UP000660339"/>
    </source>
</evidence>
<dbReference type="GO" id="GO:0006352">
    <property type="term" value="P:DNA-templated transcription initiation"/>
    <property type="evidence" value="ECO:0007669"/>
    <property type="project" value="InterPro"/>
</dbReference>
<feature type="region of interest" description="Disordered" evidence="2">
    <location>
        <begin position="314"/>
        <end position="352"/>
    </location>
</feature>
<gene>
    <name evidence="5" type="ORF">Cme02nite_48180</name>
</gene>
<dbReference type="GO" id="GO:0003677">
    <property type="term" value="F:DNA binding"/>
    <property type="evidence" value="ECO:0007669"/>
    <property type="project" value="UniProtKB-KW"/>
</dbReference>
<keyword evidence="1" id="KW-0804">Transcription</keyword>
<evidence type="ECO:0000259" key="4">
    <source>
        <dbReference type="Pfam" id="PF04542"/>
    </source>
</evidence>
<dbReference type="InterPro" id="IPR035940">
    <property type="entry name" value="CAP_sf"/>
</dbReference>
<dbReference type="InterPro" id="IPR013325">
    <property type="entry name" value="RNA_pol_sigma_r2"/>
</dbReference>
<dbReference type="Proteomes" id="UP000660339">
    <property type="component" value="Unassembled WGS sequence"/>
</dbReference>
<dbReference type="SUPFAM" id="SSF88659">
    <property type="entry name" value="Sigma3 and sigma4 domains of RNA polymerase sigma factors"/>
    <property type="match status" value="1"/>
</dbReference>
<dbReference type="PANTHER" id="PTHR31157">
    <property type="entry name" value="SCP DOMAIN-CONTAINING PROTEIN"/>
    <property type="match status" value="1"/>
</dbReference>
<proteinExistence type="inferred from homology"/>
<dbReference type="Gene3D" id="3.40.33.10">
    <property type="entry name" value="CAP"/>
    <property type="match status" value="1"/>
</dbReference>